<dbReference type="AlphaFoldDB" id="A0A6A6FKE4"/>
<protein>
    <submittedName>
        <fullName evidence="2">Uncharacterized protein</fullName>
    </submittedName>
</protein>
<organism evidence="2 3">
    <name type="scientific">Cercospora zeae-maydis SCOH1-5</name>
    <dbReference type="NCBI Taxonomy" id="717836"/>
    <lineage>
        <taxon>Eukaryota</taxon>
        <taxon>Fungi</taxon>
        <taxon>Dikarya</taxon>
        <taxon>Ascomycota</taxon>
        <taxon>Pezizomycotina</taxon>
        <taxon>Dothideomycetes</taxon>
        <taxon>Dothideomycetidae</taxon>
        <taxon>Mycosphaerellales</taxon>
        <taxon>Mycosphaerellaceae</taxon>
        <taxon>Cercospora</taxon>
    </lineage>
</organism>
<reference evidence="2" key="1">
    <citation type="journal article" date="2020" name="Stud. Mycol.">
        <title>101 Dothideomycetes genomes: a test case for predicting lifestyles and emergence of pathogens.</title>
        <authorList>
            <person name="Haridas S."/>
            <person name="Albert R."/>
            <person name="Binder M."/>
            <person name="Bloem J."/>
            <person name="Labutti K."/>
            <person name="Salamov A."/>
            <person name="Andreopoulos B."/>
            <person name="Baker S."/>
            <person name="Barry K."/>
            <person name="Bills G."/>
            <person name="Bluhm B."/>
            <person name="Cannon C."/>
            <person name="Castanera R."/>
            <person name="Culley D."/>
            <person name="Daum C."/>
            <person name="Ezra D."/>
            <person name="Gonzalez J."/>
            <person name="Henrissat B."/>
            <person name="Kuo A."/>
            <person name="Liang C."/>
            <person name="Lipzen A."/>
            <person name="Lutzoni F."/>
            <person name="Magnuson J."/>
            <person name="Mondo S."/>
            <person name="Nolan M."/>
            <person name="Ohm R."/>
            <person name="Pangilinan J."/>
            <person name="Park H.-J."/>
            <person name="Ramirez L."/>
            <person name="Alfaro M."/>
            <person name="Sun H."/>
            <person name="Tritt A."/>
            <person name="Yoshinaga Y."/>
            <person name="Zwiers L.-H."/>
            <person name="Turgeon B."/>
            <person name="Goodwin S."/>
            <person name="Spatafora J."/>
            <person name="Crous P."/>
            <person name="Grigoriev I."/>
        </authorList>
    </citation>
    <scope>NUCLEOTIDE SEQUENCE</scope>
    <source>
        <strain evidence="2">SCOH1-5</strain>
    </source>
</reference>
<evidence type="ECO:0000256" key="1">
    <source>
        <dbReference type="SAM" id="MobiDB-lite"/>
    </source>
</evidence>
<accession>A0A6A6FKE4</accession>
<name>A0A6A6FKE4_9PEZI</name>
<feature type="compositionally biased region" description="Basic and acidic residues" evidence="1">
    <location>
        <begin position="47"/>
        <end position="63"/>
    </location>
</feature>
<feature type="compositionally biased region" description="Polar residues" evidence="1">
    <location>
        <begin position="32"/>
        <end position="46"/>
    </location>
</feature>
<proteinExistence type="predicted"/>
<feature type="region of interest" description="Disordered" evidence="1">
    <location>
        <begin position="30"/>
        <end position="63"/>
    </location>
</feature>
<evidence type="ECO:0000313" key="2">
    <source>
        <dbReference type="EMBL" id="KAF2213905.1"/>
    </source>
</evidence>
<gene>
    <name evidence="2" type="ORF">CERZMDRAFT_110900</name>
</gene>
<sequence length="63" mass="7218">MHRPRTALSWVRENDKFSRTIVALVQPGLYSNGLTAGTSDQMGSQETRLRQDPFSRESHRTEN</sequence>
<evidence type="ECO:0000313" key="3">
    <source>
        <dbReference type="Proteomes" id="UP000799539"/>
    </source>
</evidence>
<keyword evidence="3" id="KW-1185">Reference proteome</keyword>
<dbReference type="EMBL" id="ML992669">
    <property type="protein sequence ID" value="KAF2213905.1"/>
    <property type="molecule type" value="Genomic_DNA"/>
</dbReference>
<dbReference type="Proteomes" id="UP000799539">
    <property type="component" value="Unassembled WGS sequence"/>
</dbReference>